<proteinExistence type="predicted"/>
<evidence type="ECO:0000313" key="2">
    <source>
        <dbReference type="EMBL" id="REJ08108.1"/>
    </source>
</evidence>
<organism evidence="2 3">
    <name type="scientific">Halobacillus trueperi</name>
    <dbReference type="NCBI Taxonomy" id="156205"/>
    <lineage>
        <taxon>Bacteria</taxon>
        <taxon>Bacillati</taxon>
        <taxon>Bacillota</taxon>
        <taxon>Bacilli</taxon>
        <taxon>Bacillales</taxon>
        <taxon>Bacillaceae</taxon>
        <taxon>Halobacillus</taxon>
    </lineage>
</organism>
<gene>
    <name evidence="2" type="ORF">DYE48_14435</name>
</gene>
<dbReference type="Proteomes" id="UP000256305">
    <property type="component" value="Unassembled WGS sequence"/>
</dbReference>
<evidence type="ECO:0000313" key="3">
    <source>
        <dbReference type="Proteomes" id="UP000256305"/>
    </source>
</evidence>
<name>A0A3E0J535_9BACI</name>
<protein>
    <submittedName>
        <fullName evidence="2">Uncharacterized protein</fullName>
    </submittedName>
</protein>
<reference evidence="2 3" key="1">
    <citation type="submission" date="2018-08" db="EMBL/GenBank/DDBJ databases">
        <title>Genome sequence of Halobacillus trueperi KCTC 3686.</title>
        <authorList>
            <person name="Cho K.H."/>
            <person name="Kwak M.-J."/>
            <person name="Kim B.-Y."/>
            <person name="Chun J."/>
        </authorList>
    </citation>
    <scope>NUCLEOTIDE SEQUENCE [LARGE SCALE GENOMIC DNA]</scope>
    <source>
        <strain evidence="2 3">KCTC 3686</strain>
    </source>
</reference>
<feature type="region of interest" description="Disordered" evidence="1">
    <location>
        <begin position="35"/>
        <end position="57"/>
    </location>
</feature>
<comment type="caution">
    <text evidence="2">The sequence shown here is derived from an EMBL/GenBank/DDBJ whole genome shotgun (WGS) entry which is preliminary data.</text>
</comment>
<dbReference type="AlphaFoldDB" id="A0A3E0J535"/>
<evidence type="ECO:0000256" key="1">
    <source>
        <dbReference type="SAM" id="MobiDB-lite"/>
    </source>
</evidence>
<sequence length="96" mass="10313">MGIKAVYSGSGFEILLWQKGGGEWRAPCGRKVLGETPQDAVRGGSPRSCGKRAIPRSPPPLNKSLETEFSRIGSIYKVGVSSKKELTVQFVAVSSF</sequence>
<keyword evidence="3" id="KW-1185">Reference proteome</keyword>
<dbReference type="EMBL" id="QUAE01000013">
    <property type="protein sequence ID" value="REJ08108.1"/>
    <property type="molecule type" value="Genomic_DNA"/>
</dbReference>
<accession>A0A3E0J535</accession>